<proteinExistence type="predicted"/>
<feature type="transmembrane region" description="Helical" evidence="1">
    <location>
        <begin position="166"/>
        <end position="188"/>
    </location>
</feature>
<feature type="transmembrane region" description="Helical" evidence="1">
    <location>
        <begin position="82"/>
        <end position="103"/>
    </location>
</feature>
<keyword evidence="1" id="KW-0812">Transmembrane</keyword>
<feature type="transmembrane region" description="Helical" evidence="1">
    <location>
        <begin position="130"/>
        <end position="154"/>
    </location>
</feature>
<keyword evidence="1" id="KW-0472">Membrane</keyword>
<reference evidence="2 3" key="1">
    <citation type="journal article" date="2023" name="Int. J. Syst. Evol. Microbiol.">
        <title>Arthrobacter vasquezii sp. nov., isolated from a soil sample from Union Glacier, Antarctica.</title>
        <authorList>
            <person name="Valenzuela-Ibaceta F."/>
            <person name="Carrasco V."/>
            <person name="Lagos-Moraga S."/>
            <person name="Dietz-Vargas C."/>
            <person name="Navarro C.A."/>
            <person name="Perez-Donoso J.M."/>
        </authorList>
    </citation>
    <scope>NUCLEOTIDE SEQUENCE [LARGE SCALE GENOMIC DNA]</scope>
    <source>
        <strain evidence="2 3">EH-1B-1</strain>
    </source>
</reference>
<accession>A0ABT6CPY6</accession>
<keyword evidence="3" id="KW-1185">Reference proteome</keyword>
<dbReference type="EMBL" id="JAROKN010000001">
    <property type="protein sequence ID" value="MDF9276212.1"/>
    <property type="molecule type" value="Genomic_DNA"/>
</dbReference>
<evidence type="ECO:0000313" key="3">
    <source>
        <dbReference type="Proteomes" id="UP001220456"/>
    </source>
</evidence>
<evidence type="ECO:0000256" key="1">
    <source>
        <dbReference type="SAM" id="Phobius"/>
    </source>
</evidence>
<name>A0ABT6CPY6_9MICC</name>
<organism evidence="2 3">
    <name type="scientific">Arthrobacter vasquezii</name>
    <dbReference type="NCBI Taxonomy" id="2977629"/>
    <lineage>
        <taxon>Bacteria</taxon>
        <taxon>Bacillati</taxon>
        <taxon>Actinomycetota</taxon>
        <taxon>Actinomycetes</taxon>
        <taxon>Micrococcales</taxon>
        <taxon>Micrococcaceae</taxon>
        <taxon>Arthrobacter</taxon>
    </lineage>
</organism>
<comment type="caution">
    <text evidence="2">The sequence shown here is derived from an EMBL/GenBank/DDBJ whole genome shotgun (WGS) entry which is preliminary data.</text>
</comment>
<dbReference type="Proteomes" id="UP001220456">
    <property type="component" value="Unassembled WGS sequence"/>
</dbReference>
<feature type="transmembrane region" description="Helical" evidence="1">
    <location>
        <begin position="48"/>
        <end position="75"/>
    </location>
</feature>
<protein>
    <recommendedName>
        <fullName evidence="4">DUF4386 family protein</fullName>
    </recommendedName>
</protein>
<gene>
    <name evidence="2" type="ORF">P4U43_00210</name>
</gene>
<sequence>MSTTSWIRAGLFTLPVYGLLTAWSSLEPQPDQETNPEAWAQFVSEPSYLVSHLLGSTGGTILAIFGVFALGAYLVAGKTARLALPAMVTTVLGHALLLVPAVISTFATPALGRAYIDGVPGVMDVEFSDAMTFTFLLGLLLAFVGNVLLGIAVWRSGTLPSWAGALWIAATIVFYVFGVVTGMATVGATLPTQSIGALLIAAAGAWIAYSATRPRPIAISTHQAQPSAL</sequence>
<evidence type="ECO:0008006" key="4">
    <source>
        <dbReference type="Google" id="ProtNLM"/>
    </source>
</evidence>
<keyword evidence="1" id="KW-1133">Transmembrane helix</keyword>
<evidence type="ECO:0000313" key="2">
    <source>
        <dbReference type="EMBL" id="MDF9276212.1"/>
    </source>
</evidence>
<dbReference type="RefSeq" id="WP_277356919.1">
    <property type="nucleotide sequence ID" value="NZ_JAROKN010000001.1"/>
</dbReference>
<feature type="transmembrane region" description="Helical" evidence="1">
    <location>
        <begin position="194"/>
        <end position="212"/>
    </location>
</feature>